<keyword evidence="4" id="KW-1185">Reference proteome</keyword>
<evidence type="ECO:0000256" key="1">
    <source>
        <dbReference type="SAM" id="SignalP"/>
    </source>
</evidence>
<dbReference type="InterPro" id="IPR001736">
    <property type="entry name" value="PLipase_D/transphosphatidylase"/>
</dbReference>
<dbReference type="PROSITE" id="PS50035">
    <property type="entry name" value="PLD"/>
    <property type="match status" value="2"/>
</dbReference>
<feature type="domain" description="PLD phosphodiesterase" evidence="2">
    <location>
        <begin position="170"/>
        <end position="197"/>
    </location>
</feature>
<feature type="domain" description="PLD phosphodiesterase" evidence="2">
    <location>
        <begin position="409"/>
        <end position="436"/>
    </location>
</feature>
<dbReference type="AlphaFoldDB" id="A0A1M7H9L8"/>
<sequence>MLAFIRPVFMLTTVLAATLTLGGCALPPPDSRVASQVLSPAQTAETSLGRAVQARLKDRPDGVSGIYPLEDSLDAFTARAMLAEGADKTLDVQYYIWADDTTGRLLLKALREAAERGVRVRLLLDDNGIAGLDTSLAALNAHANIEVRLFNPFPVRRPKWIGYLWEFPRLNHRMHNKSFTADSQASIIGGRNVADEYFGANRQSQFADLDVLALGPAARQVGEDFDRYWASTSAYPVDQLLPAVETPQAVLDETLAPPEDGPDTQQYLEALEQSDFLQRLLDKSLAMTWAHVSVISDDPEKALGKGQDERLMSRQLSAALDQPRASVTLVSPYFVPTESGVALFGELEAQGVEVTVLTNSLAANDVAFVHAGYAKYRKPLLKADVTLYEMQRTASTGNKRPRAGVMGSSASSLHAKTFAIDGEVLFIGSFNFDPRSTNINTEIGFLIESPKLATEMTDSFAEEVPQSAYELALENGDVRWIERHNGEQIRHDHEPETGPFKRFWVSLLSFLPLEPLL</sequence>
<evidence type="ECO:0000259" key="2">
    <source>
        <dbReference type="PROSITE" id="PS50035"/>
    </source>
</evidence>
<protein>
    <submittedName>
        <fullName evidence="3">Putative cardiolipin synthase</fullName>
    </submittedName>
</protein>
<feature type="chain" id="PRO_5009926436" evidence="1">
    <location>
        <begin position="17"/>
        <end position="517"/>
    </location>
</feature>
<feature type="signal peptide" evidence="1">
    <location>
        <begin position="1"/>
        <end position="16"/>
    </location>
</feature>
<evidence type="ECO:0000313" key="3">
    <source>
        <dbReference type="EMBL" id="SHM25078.1"/>
    </source>
</evidence>
<dbReference type="PROSITE" id="PS51257">
    <property type="entry name" value="PROKAR_LIPOPROTEIN"/>
    <property type="match status" value="1"/>
</dbReference>
<proteinExistence type="predicted"/>
<dbReference type="SMART" id="SM00155">
    <property type="entry name" value="PLDc"/>
    <property type="match status" value="2"/>
</dbReference>
<dbReference type="STRING" id="29571.SAMN05878437_1983"/>
<dbReference type="CDD" id="cd09113">
    <property type="entry name" value="PLDc_ymdC_like_2"/>
    <property type="match status" value="1"/>
</dbReference>
<dbReference type="InterPro" id="IPR025202">
    <property type="entry name" value="PLD-like_dom"/>
</dbReference>
<gene>
    <name evidence="3" type="ORF">SAMN05878437_1983</name>
</gene>
<organism evidence="3 4">
    <name type="scientific">Vreelandella subglaciescola</name>
    <dbReference type="NCBI Taxonomy" id="29571"/>
    <lineage>
        <taxon>Bacteria</taxon>
        <taxon>Pseudomonadati</taxon>
        <taxon>Pseudomonadota</taxon>
        <taxon>Gammaproteobacteria</taxon>
        <taxon>Oceanospirillales</taxon>
        <taxon>Halomonadaceae</taxon>
        <taxon>Vreelandella</taxon>
    </lineage>
</organism>
<evidence type="ECO:0000313" key="4">
    <source>
        <dbReference type="Proteomes" id="UP000190911"/>
    </source>
</evidence>
<dbReference type="PANTHER" id="PTHR21248:SF12">
    <property type="entry name" value="CARDIOLIPIN SYNTHASE C"/>
    <property type="match status" value="1"/>
</dbReference>
<accession>A0A1M7H9L8</accession>
<keyword evidence="1" id="KW-0732">Signal</keyword>
<dbReference type="SUPFAM" id="SSF56024">
    <property type="entry name" value="Phospholipase D/nuclease"/>
    <property type="match status" value="2"/>
</dbReference>
<dbReference type="FunCoup" id="A0A1M7H9L8">
    <property type="interactions" value="18"/>
</dbReference>
<reference evidence="3 4" key="1">
    <citation type="submission" date="2016-11" db="EMBL/GenBank/DDBJ databases">
        <authorList>
            <person name="Jaros S."/>
            <person name="Januszkiewicz K."/>
            <person name="Wedrychowicz H."/>
        </authorList>
    </citation>
    <scope>NUCLEOTIDE SEQUENCE [LARGE SCALE GENOMIC DNA]</scope>
    <source>
        <strain evidence="3 4">ACAM 12</strain>
    </source>
</reference>
<dbReference type="GO" id="GO:0032049">
    <property type="term" value="P:cardiolipin biosynthetic process"/>
    <property type="evidence" value="ECO:0007669"/>
    <property type="project" value="UniProtKB-ARBA"/>
</dbReference>
<dbReference type="CDD" id="cd09111">
    <property type="entry name" value="PLDc_ymdC_like_1"/>
    <property type="match status" value="1"/>
</dbReference>
<dbReference type="Gene3D" id="3.30.870.10">
    <property type="entry name" value="Endonuclease Chain A"/>
    <property type="match status" value="2"/>
</dbReference>
<dbReference type="Proteomes" id="UP000190911">
    <property type="component" value="Chromosome I"/>
</dbReference>
<dbReference type="GO" id="GO:0030572">
    <property type="term" value="F:phosphatidyltransferase activity"/>
    <property type="evidence" value="ECO:0007669"/>
    <property type="project" value="UniProtKB-ARBA"/>
</dbReference>
<dbReference type="EMBL" id="LT670847">
    <property type="protein sequence ID" value="SHM25078.1"/>
    <property type="molecule type" value="Genomic_DNA"/>
</dbReference>
<dbReference type="InParanoid" id="A0A1M7H9L8"/>
<dbReference type="PANTHER" id="PTHR21248">
    <property type="entry name" value="CARDIOLIPIN SYNTHASE"/>
    <property type="match status" value="1"/>
</dbReference>
<name>A0A1M7H9L8_9GAMM</name>
<dbReference type="Pfam" id="PF13091">
    <property type="entry name" value="PLDc_2"/>
    <property type="match status" value="2"/>
</dbReference>